<dbReference type="Proteomes" id="UP000009170">
    <property type="component" value="Unassembled WGS sequence"/>
</dbReference>
<dbReference type="GO" id="GO:0000793">
    <property type="term" value="C:condensed chromosome"/>
    <property type="evidence" value="ECO:0007669"/>
    <property type="project" value="TreeGrafter"/>
</dbReference>
<organism evidence="4 5">
    <name type="scientific">Ostreococcus tauri</name>
    <name type="common">Marine green alga</name>
    <dbReference type="NCBI Taxonomy" id="70448"/>
    <lineage>
        <taxon>Eukaryota</taxon>
        <taxon>Viridiplantae</taxon>
        <taxon>Chlorophyta</taxon>
        <taxon>Mamiellophyceae</taxon>
        <taxon>Mamiellales</taxon>
        <taxon>Bathycoccaceae</taxon>
        <taxon>Ostreococcus</taxon>
    </lineage>
</organism>
<dbReference type="GO" id="GO:0000785">
    <property type="term" value="C:chromatin"/>
    <property type="evidence" value="ECO:0007669"/>
    <property type="project" value="TreeGrafter"/>
</dbReference>
<gene>
    <name evidence="4" type="ORF">OT_ostta05g01210</name>
</gene>
<dbReference type="Gene3D" id="1.20.5.170">
    <property type="match status" value="1"/>
</dbReference>
<keyword evidence="3" id="KW-0812">Transmembrane</keyword>
<feature type="region of interest" description="Disordered" evidence="2">
    <location>
        <begin position="1126"/>
        <end position="1171"/>
    </location>
</feature>
<dbReference type="PANTHER" id="PTHR43941">
    <property type="entry name" value="STRUCTURAL MAINTENANCE OF CHROMOSOMES PROTEIN 2"/>
    <property type="match status" value="1"/>
</dbReference>
<keyword evidence="3" id="KW-0472">Membrane</keyword>
<dbReference type="Gene3D" id="1.10.287.2610">
    <property type="match status" value="1"/>
</dbReference>
<dbReference type="EMBL" id="CAID01000005">
    <property type="protein sequence ID" value="CEF97891.1"/>
    <property type="molecule type" value="Genomic_DNA"/>
</dbReference>
<dbReference type="SUPFAM" id="SSF57997">
    <property type="entry name" value="Tropomyosin"/>
    <property type="match status" value="1"/>
</dbReference>
<dbReference type="GeneID" id="9835229"/>
<feature type="coiled-coil region" evidence="1">
    <location>
        <begin position="224"/>
        <end position="637"/>
    </location>
</feature>
<dbReference type="GO" id="GO:0000796">
    <property type="term" value="C:condensin complex"/>
    <property type="evidence" value="ECO:0007669"/>
    <property type="project" value="TreeGrafter"/>
</dbReference>
<reference evidence="4 5" key="2">
    <citation type="journal article" date="2014" name="BMC Genomics">
        <title>An improved genome of the model marine alga Ostreococcus tauri unfolds by assessing Illumina de novo assemblies.</title>
        <authorList>
            <person name="Blanc-Mathieu R."/>
            <person name="Verhelst B."/>
            <person name="Derelle E."/>
            <person name="Rombauts S."/>
            <person name="Bouget F.Y."/>
            <person name="Carre I."/>
            <person name="Chateau A."/>
            <person name="Eyre-Walker A."/>
            <person name="Grimsley N."/>
            <person name="Moreau H."/>
            <person name="Piegu B."/>
            <person name="Rivals E."/>
            <person name="Schackwitz W."/>
            <person name="Van de Peer Y."/>
            <person name="Piganeau G."/>
        </authorList>
    </citation>
    <scope>NUCLEOTIDE SEQUENCE [LARGE SCALE GENOMIC DNA]</scope>
    <source>
        <strain evidence="5">OTTH 0595 / CCAP 157/2 / RCC745</strain>
    </source>
</reference>
<evidence type="ECO:0000313" key="4">
    <source>
        <dbReference type="EMBL" id="CEF97891.1"/>
    </source>
</evidence>
<reference evidence="5" key="1">
    <citation type="journal article" date="2006" name="Proc. Natl. Acad. Sci. U.S.A.">
        <title>Genome analysis of the smallest free-living eukaryote Ostreococcus tauri unveils many unique features.</title>
        <authorList>
            <person name="Derelle E."/>
            <person name="Ferraz C."/>
            <person name="Rombauts S."/>
            <person name="Rouze P."/>
            <person name="Worden A.Z."/>
            <person name="Robbens S."/>
            <person name="Partensky F."/>
            <person name="Degroeve S."/>
            <person name="Echeynie S."/>
            <person name="Cooke R."/>
            <person name="Saeys Y."/>
            <person name="Wuyts J."/>
            <person name="Jabbari K."/>
            <person name="Bowler C."/>
            <person name="Panaud O."/>
            <person name="Piegu B."/>
            <person name="Ball S.G."/>
            <person name="Ral J.-P."/>
            <person name="Bouget F.-Y."/>
            <person name="Piganeau G."/>
            <person name="De Baets B."/>
            <person name="Picard A."/>
            <person name="Delseny M."/>
            <person name="Demaille J."/>
            <person name="Van de Peer Y."/>
            <person name="Moreau H."/>
        </authorList>
    </citation>
    <scope>NUCLEOTIDE SEQUENCE [LARGE SCALE GENOMIC DNA]</scope>
    <source>
        <strain evidence="5">OTTH 0595 / CCAP 157/2 / RCC745</strain>
    </source>
</reference>
<proteinExistence type="predicted"/>
<dbReference type="Gene3D" id="1.10.287.1490">
    <property type="match status" value="3"/>
</dbReference>
<dbReference type="GO" id="GO:0007076">
    <property type="term" value="P:mitotic chromosome condensation"/>
    <property type="evidence" value="ECO:0007669"/>
    <property type="project" value="TreeGrafter"/>
</dbReference>
<dbReference type="KEGG" id="ota:OT_ostta05g01210"/>
<feature type="coiled-coil region" evidence="1">
    <location>
        <begin position="158"/>
        <end position="195"/>
    </location>
</feature>
<dbReference type="OrthoDB" id="2441647at2759"/>
<protein>
    <submittedName>
        <fullName evidence="4">Prefoldin</fullName>
    </submittedName>
</protein>
<keyword evidence="1" id="KW-0175">Coiled coil</keyword>
<feature type="coiled-coil region" evidence="1">
    <location>
        <begin position="670"/>
        <end position="943"/>
    </location>
</feature>
<evidence type="ECO:0000313" key="5">
    <source>
        <dbReference type="Proteomes" id="UP000009170"/>
    </source>
</evidence>
<evidence type="ECO:0000256" key="1">
    <source>
        <dbReference type="SAM" id="Coils"/>
    </source>
</evidence>
<dbReference type="RefSeq" id="XP_003079216.2">
    <property type="nucleotide sequence ID" value="XM_003079168.2"/>
</dbReference>
<keyword evidence="5" id="KW-1185">Reference proteome</keyword>
<sequence>MPEDDARARDLDRGREKLEAFRRRKALRASLHAPARGVDDDGKKRVDGEKVFERDDDGKIGFAAQLEAKLASMGAGNVATGSVDGGDDRAGAKAALEAISREDGDTALFSADAPDAKARLSAAREDFASVEEAVDALGVDKIAGEVAGEYAREIAALREAFKVERSELREEIARLEGELDTARAVEADIERLRQTLGERDAVLARSNADVDAMKVELAVKVEELTRATADIESARQGMEEMKTAVEEAKKTSKEKVKKAIEKGKRIESEKRALQEEIDILRVANAEHEKRSQSLAEACKRLKDEHENVSRSLAEAETKLEALHQELTEANAKVMTLNGMDDALAEEKVRNTELQAQLVVLHRLEEEKKEDAKALETANVTIESLKDNIKNAQKELKMASEAQEMAVKARTDADAQIEQLSAQLTKVMNSMKELEESATEERAKYENYSEERMILTSRIEDVTERLETAERTVFEKDAELESLAAQVEEARDASTDDLARLQSQLEAMQRDKEAQATQQAGEIDAVNSQLKEMNEKLESLNAEKRTLETQLAAKGEEAKALTLRVNEISKSSSDEFQALREQLESANAEKVAQAQSIAQLNDAARTANEEIETLKAAKKEAEETLRIKDDEVNKVKSALEKAQRGSSSELEAVRARLDAAEIEKSAQHSQLVEINARLQEQSAEIAKLNSARTQAEETILTRDEENTQLTHRLSSLENAQSEIEQLRGQVESLSSEKEQLGKRIAESSTAANGYQGEIAALEGAKSAMDARLKAKDEEITRLLEEVKGLHEKSQVELAKSRTEFESTGQERDTQMRLLQEQLTEADARVEALEKDLKDNASAKSAIEAEMAMTKDEFVELQKSVDAARAEAQDELSNLQAKFDAVDQEKAAQQNQLKEYVERLQGVESKMNELQSEKENLKATIATKNQEASQLRERFKQLSEGSNEEARRIAEELAELHETHKAVLAECEVLSHGREDVEKRLNLVMSERDDFAKNWQSEAALLSQATTRLADLEMEIANDKKAIAETSASVEEKDTQIAKLTEELEATKASGASEAQGRIGELNAALGQAQFDVTVLRGEIERAHTSLAEMDGLRQHVAELQANLSTSQKVQSDLTAKLSEANDALARQQSQQSSSPPPSSAARRMPRTPSDTSQQAIDIESGDRSESPSKTIRIWRDSRVTGRAPKQLQPIMEFCDSAFVRFFRVMRTQPSLRFAALSYWALVHAFLFLHFFA</sequence>
<keyword evidence="3" id="KW-1133">Transmembrane helix</keyword>
<evidence type="ECO:0000256" key="3">
    <source>
        <dbReference type="SAM" id="Phobius"/>
    </source>
</evidence>
<comment type="caution">
    <text evidence="4">The sequence shown here is derived from an EMBL/GenBank/DDBJ whole genome shotgun (WGS) entry which is preliminary data.</text>
</comment>
<feature type="compositionally biased region" description="Low complexity" evidence="2">
    <location>
        <begin position="1126"/>
        <end position="1136"/>
    </location>
</feature>
<accession>A0A090M144</accession>
<dbReference type="PANTHER" id="PTHR43941:SF1">
    <property type="entry name" value="STRUCTURAL MAINTENANCE OF CHROMOSOMES PROTEIN 2"/>
    <property type="match status" value="1"/>
</dbReference>
<dbReference type="GO" id="GO:0003682">
    <property type="term" value="F:chromatin binding"/>
    <property type="evidence" value="ECO:0007669"/>
    <property type="project" value="TreeGrafter"/>
</dbReference>
<feature type="transmembrane region" description="Helical" evidence="3">
    <location>
        <begin position="1214"/>
        <end position="1234"/>
    </location>
</feature>
<feature type="coiled-coil region" evidence="1">
    <location>
        <begin position="1004"/>
        <end position="1052"/>
    </location>
</feature>
<name>A0A090M144_OSTTA</name>
<dbReference type="InParanoid" id="A0A090M144"/>
<evidence type="ECO:0000256" key="2">
    <source>
        <dbReference type="SAM" id="MobiDB-lite"/>
    </source>
</evidence>
<dbReference type="AlphaFoldDB" id="A0A090M144"/>